<comment type="similarity">
    <text evidence="1">Belongs to the C/M/P thioester hydrolase family.</text>
</comment>
<evidence type="ECO:0000259" key="8">
    <source>
        <dbReference type="Pfam" id="PF02551"/>
    </source>
</evidence>
<evidence type="ECO:0000259" key="9">
    <source>
        <dbReference type="Pfam" id="PF13622"/>
    </source>
</evidence>
<feature type="domain" description="Acyl-CoA thioesterase-like N-terminal HotDog" evidence="9">
    <location>
        <begin position="33"/>
        <end position="109"/>
    </location>
</feature>
<dbReference type="Gene3D" id="2.40.160.210">
    <property type="entry name" value="Acyl-CoA thioesterase, double hotdog domain"/>
    <property type="match status" value="1"/>
</dbReference>
<evidence type="ECO:0000256" key="3">
    <source>
        <dbReference type="ARBA" id="ARBA00022801"/>
    </source>
</evidence>
<name>A0A2N6T4F8_9CORY</name>
<evidence type="ECO:0000256" key="2">
    <source>
        <dbReference type="ARBA" id="ARBA00011881"/>
    </source>
</evidence>
<dbReference type="GO" id="GO:0047617">
    <property type="term" value="F:fatty acyl-CoA hydrolase activity"/>
    <property type="evidence" value="ECO:0007669"/>
    <property type="project" value="UniProtKB-EC"/>
</dbReference>
<dbReference type="SUPFAM" id="SSF54637">
    <property type="entry name" value="Thioesterase/thiol ester dehydrase-isomerase"/>
    <property type="match status" value="2"/>
</dbReference>
<comment type="catalytic activity">
    <reaction evidence="5">
        <text>a fatty acyl-CoA + H2O = a fatty acid + CoA + H(+)</text>
        <dbReference type="Rhea" id="RHEA:16781"/>
        <dbReference type="ChEBI" id="CHEBI:15377"/>
        <dbReference type="ChEBI" id="CHEBI:15378"/>
        <dbReference type="ChEBI" id="CHEBI:28868"/>
        <dbReference type="ChEBI" id="CHEBI:57287"/>
        <dbReference type="ChEBI" id="CHEBI:77636"/>
        <dbReference type="EC" id="3.1.2.20"/>
    </reaction>
    <physiologicalReaction direction="left-to-right" evidence="5">
        <dbReference type="Rhea" id="RHEA:16782"/>
    </physiologicalReaction>
</comment>
<dbReference type="InterPro" id="IPR049449">
    <property type="entry name" value="TesB_ACOT8-like_N"/>
</dbReference>
<dbReference type="InterPro" id="IPR003703">
    <property type="entry name" value="Acyl_CoA_thio"/>
</dbReference>
<keyword evidence="4" id="KW-0443">Lipid metabolism</keyword>
<dbReference type="InterPro" id="IPR029069">
    <property type="entry name" value="HotDog_dom_sf"/>
</dbReference>
<evidence type="ECO:0000256" key="7">
    <source>
        <dbReference type="ARBA" id="ARBA00079653"/>
    </source>
</evidence>
<dbReference type="InterPro" id="IPR025652">
    <property type="entry name" value="TesB_C"/>
</dbReference>
<dbReference type="Pfam" id="PF13622">
    <property type="entry name" value="4HBT_3"/>
    <property type="match status" value="1"/>
</dbReference>
<dbReference type="AlphaFoldDB" id="A0A2N6T4F8"/>
<proteinExistence type="inferred from homology"/>
<sequence>MDFDVPKIDEILNLEQLDTNIFRGKGVFSGLQRTYGGQVAAQSLSAATKTVDEGKVVHSLHSYFIRPGKSDQDTIFMVDRVRDGRSFATRLVHAIQDGETIFSLEASFHITTDEGIEHSDKMREVPPPEDVIPLEQTGGPLKFFSMWAKDWDVRVVPDNDFAHNPYTPSQQVVWFKSRNELPDDQTFHICTLAYMSDLTLLHSALVPHRDHKVQMASLDHAMWFLRPFRADEWMLYDQVSPSAHGGRALTQGRIFDSHGNLVAMVVQEGLTRTLAEGKVAFA</sequence>
<organism evidence="10 11">
    <name type="scientific">Corynebacterium tuscaniense</name>
    <dbReference type="NCBI Taxonomy" id="302449"/>
    <lineage>
        <taxon>Bacteria</taxon>
        <taxon>Bacillati</taxon>
        <taxon>Actinomycetota</taxon>
        <taxon>Actinomycetes</taxon>
        <taxon>Mycobacteriales</taxon>
        <taxon>Corynebacteriaceae</taxon>
        <taxon>Corynebacterium</taxon>
    </lineage>
</organism>
<protein>
    <recommendedName>
        <fullName evidence="6">Acyl-CoA thioesterase 2</fullName>
    </recommendedName>
    <alternativeName>
        <fullName evidence="7">Thioesterase II</fullName>
    </alternativeName>
</protein>
<keyword evidence="3" id="KW-0378">Hydrolase</keyword>
<accession>A0A2N6T4F8</accession>
<gene>
    <name evidence="10" type="ORF">CJ203_07390</name>
</gene>
<dbReference type="Proteomes" id="UP000235836">
    <property type="component" value="Unassembled WGS sequence"/>
</dbReference>
<dbReference type="Pfam" id="PF02551">
    <property type="entry name" value="Acyl_CoA_thio"/>
    <property type="match status" value="1"/>
</dbReference>
<dbReference type="CDD" id="cd03445">
    <property type="entry name" value="Thioesterase_II_repeat2"/>
    <property type="match status" value="1"/>
</dbReference>
<dbReference type="CDD" id="cd03444">
    <property type="entry name" value="Thioesterase_II_repeat1"/>
    <property type="match status" value="1"/>
</dbReference>
<evidence type="ECO:0000256" key="4">
    <source>
        <dbReference type="ARBA" id="ARBA00023098"/>
    </source>
</evidence>
<evidence type="ECO:0000256" key="6">
    <source>
        <dbReference type="ARBA" id="ARBA00071120"/>
    </source>
</evidence>
<dbReference type="EMBL" id="PNHG01000009">
    <property type="protein sequence ID" value="PMC64205.1"/>
    <property type="molecule type" value="Genomic_DNA"/>
</dbReference>
<comment type="subunit">
    <text evidence="2">Homotetramer.</text>
</comment>
<dbReference type="PANTHER" id="PTHR11066:SF34">
    <property type="entry name" value="ACYL-COENZYME A THIOESTERASE 8"/>
    <property type="match status" value="1"/>
</dbReference>
<dbReference type="GO" id="GO:0006637">
    <property type="term" value="P:acyl-CoA metabolic process"/>
    <property type="evidence" value="ECO:0007669"/>
    <property type="project" value="InterPro"/>
</dbReference>
<dbReference type="InterPro" id="IPR042171">
    <property type="entry name" value="Acyl-CoA_hotdog"/>
</dbReference>
<evidence type="ECO:0000313" key="11">
    <source>
        <dbReference type="Proteomes" id="UP000235836"/>
    </source>
</evidence>
<evidence type="ECO:0000313" key="10">
    <source>
        <dbReference type="EMBL" id="PMC64205.1"/>
    </source>
</evidence>
<dbReference type="FunFam" id="2.40.160.210:FF:000001">
    <property type="entry name" value="Acyl-CoA thioesterase II"/>
    <property type="match status" value="1"/>
</dbReference>
<dbReference type="PANTHER" id="PTHR11066">
    <property type="entry name" value="ACYL-COA THIOESTERASE"/>
    <property type="match status" value="1"/>
</dbReference>
<dbReference type="RefSeq" id="WP_034665821.1">
    <property type="nucleotide sequence ID" value="NZ_PNHG01000009.1"/>
</dbReference>
<feature type="domain" description="Acyl-CoA thioesterase 2 C-terminal" evidence="8">
    <location>
        <begin position="150"/>
        <end position="270"/>
    </location>
</feature>
<dbReference type="GO" id="GO:0009062">
    <property type="term" value="P:fatty acid catabolic process"/>
    <property type="evidence" value="ECO:0007669"/>
    <property type="project" value="TreeGrafter"/>
</dbReference>
<comment type="caution">
    <text evidence="10">The sequence shown here is derived from an EMBL/GenBank/DDBJ whole genome shotgun (WGS) entry which is preliminary data.</text>
</comment>
<evidence type="ECO:0000256" key="1">
    <source>
        <dbReference type="ARBA" id="ARBA00006538"/>
    </source>
</evidence>
<reference evidence="10 11" key="1">
    <citation type="submission" date="2017-09" db="EMBL/GenBank/DDBJ databases">
        <title>Bacterial strain isolated from the female urinary microbiota.</title>
        <authorList>
            <person name="Thomas-White K."/>
            <person name="Kumar N."/>
            <person name="Forster S."/>
            <person name="Putonti C."/>
            <person name="Lawley T."/>
            <person name="Wolfe A.J."/>
        </authorList>
    </citation>
    <scope>NUCLEOTIDE SEQUENCE [LARGE SCALE GENOMIC DNA]</scope>
    <source>
        <strain evidence="10 11">UMB0792</strain>
    </source>
</reference>
<keyword evidence="11" id="KW-1185">Reference proteome</keyword>
<evidence type="ECO:0000256" key="5">
    <source>
        <dbReference type="ARBA" id="ARBA00050943"/>
    </source>
</evidence>